<gene>
    <name evidence="1" type="ORF">FIBSPDRAFT_931938</name>
</gene>
<dbReference type="EMBL" id="KV417551">
    <property type="protein sequence ID" value="KZP20906.1"/>
    <property type="molecule type" value="Genomic_DNA"/>
</dbReference>
<dbReference type="AlphaFoldDB" id="A0A166JIV5"/>
<protein>
    <submittedName>
        <fullName evidence="1">Uncharacterized protein</fullName>
    </submittedName>
</protein>
<reference evidence="1" key="1">
    <citation type="journal article" date="2016" name="Mol. Biol. Evol.">
        <title>Comparative Genomics of Early-Diverging Mushroom-Forming Fungi Provides Insights into the Origins of Lignocellulose Decay Capabilities.</title>
        <authorList>
            <person name="Nagy L.G."/>
            <person name="Riley R."/>
            <person name="Tritt A."/>
            <person name="Adam C."/>
            <person name="Daum C."/>
            <person name="Floudas D."/>
            <person name="Sun H."/>
            <person name="Yadav J.S."/>
            <person name="Pangilinan J."/>
            <person name="Larsson K.H."/>
            <person name="Matsuura K."/>
            <person name="Barry K."/>
            <person name="Labutti K."/>
            <person name="Kuo R."/>
            <person name="Ohm R.A."/>
            <person name="Bhattacharya S.S."/>
            <person name="Shirouzu T."/>
            <person name="Yoshinaga Y."/>
            <person name="Martin F.M."/>
            <person name="Grigoriev I.V."/>
            <person name="Hibbett D.S."/>
        </authorList>
    </citation>
    <scope>NUCLEOTIDE SEQUENCE [LARGE SCALE GENOMIC DNA]</scope>
    <source>
        <strain evidence="1">CBS 109695</strain>
    </source>
</reference>
<accession>A0A166JIV5</accession>
<evidence type="ECO:0000313" key="1">
    <source>
        <dbReference type="EMBL" id="KZP20906.1"/>
    </source>
</evidence>
<proteinExistence type="predicted"/>
<dbReference type="STRING" id="436010.A0A166JIV5"/>
<organism evidence="1">
    <name type="scientific">Athelia psychrophila</name>
    <dbReference type="NCBI Taxonomy" id="1759441"/>
    <lineage>
        <taxon>Eukaryota</taxon>
        <taxon>Fungi</taxon>
        <taxon>Dikarya</taxon>
        <taxon>Basidiomycota</taxon>
        <taxon>Agaricomycotina</taxon>
        <taxon>Agaricomycetes</taxon>
        <taxon>Agaricomycetidae</taxon>
        <taxon>Atheliales</taxon>
        <taxon>Atheliaceae</taxon>
        <taxon>Athelia</taxon>
    </lineage>
</organism>
<sequence length="323" mass="35976">MYRMRSVYHLRWWIANQALGNGGKGVSYDDTWVDDSVLANAGREDGEKCEMDGVFPLDRASIGKRADVTTSTLLSPAAIIFKDGEIFGPHVSSFGNASDKSSAALNGTPFKKSSMWTLNIVVMFASYRSSLPSMCLMTNHAAVVRPHLNAFENVLGWLVHPQVIRTIAVLSSRLWRHRTADHGPKQVVTKRCIHSILISQFNLKRAFDILCTPRLLEIGDDVVSGTCLEIYTTDRIKAVKIVAGGRTGLMHEPDHVEPGDYVVAHINLRFDFILNRLHIYLGVSFVCACTAISPQYITFTICNQVFYEPCITHALPHNLKCPE</sequence>
<name>A0A166JIV5_9AGAM</name>